<reference evidence="1" key="1">
    <citation type="journal article" date="2014" name="Front. Microbiol.">
        <title>High frequency of phylogenetically diverse reductive dehalogenase-homologous genes in deep subseafloor sedimentary metagenomes.</title>
        <authorList>
            <person name="Kawai M."/>
            <person name="Futagami T."/>
            <person name="Toyoda A."/>
            <person name="Takaki Y."/>
            <person name="Nishi S."/>
            <person name="Hori S."/>
            <person name="Arai W."/>
            <person name="Tsubouchi T."/>
            <person name="Morono Y."/>
            <person name="Uchiyama I."/>
            <person name="Ito T."/>
            <person name="Fujiyama A."/>
            <person name="Inagaki F."/>
            <person name="Takami H."/>
        </authorList>
    </citation>
    <scope>NUCLEOTIDE SEQUENCE</scope>
    <source>
        <strain evidence="1">Expedition CK06-06</strain>
    </source>
</reference>
<evidence type="ECO:0008006" key="2">
    <source>
        <dbReference type="Google" id="ProtNLM"/>
    </source>
</evidence>
<name>X1EQL2_9ZZZZ</name>
<dbReference type="AlphaFoldDB" id="X1EQL2"/>
<comment type="caution">
    <text evidence="1">The sequence shown here is derived from an EMBL/GenBank/DDBJ whole genome shotgun (WGS) entry which is preliminary data.</text>
</comment>
<proteinExistence type="predicted"/>
<protein>
    <recommendedName>
        <fullName evidence="2">Ribbon-helix-helix protein CopG domain-containing protein</fullName>
    </recommendedName>
</protein>
<dbReference type="EMBL" id="BART01035097">
    <property type="protein sequence ID" value="GAH10928.1"/>
    <property type="molecule type" value="Genomic_DNA"/>
</dbReference>
<organism evidence="1">
    <name type="scientific">marine sediment metagenome</name>
    <dbReference type="NCBI Taxonomy" id="412755"/>
    <lineage>
        <taxon>unclassified sequences</taxon>
        <taxon>metagenomes</taxon>
        <taxon>ecological metagenomes</taxon>
    </lineage>
</organism>
<evidence type="ECO:0000313" key="1">
    <source>
        <dbReference type="EMBL" id="GAH10928.1"/>
    </source>
</evidence>
<gene>
    <name evidence="1" type="ORF">S01H4_59750</name>
</gene>
<sequence length="58" mass="6627">MSEKTKKTRISLTLTQPYLLGLAKLVETGLFIDRQDAIRQFLRDGFQKQGLKIDSLDS</sequence>
<accession>X1EQL2</accession>